<protein>
    <submittedName>
        <fullName evidence="2">Uncharacterized protein</fullName>
    </submittedName>
</protein>
<organism evidence="2 3">
    <name type="scientific">Oryza glaberrima</name>
    <name type="common">African rice</name>
    <dbReference type="NCBI Taxonomy" id="4538"/>
    <lineage>
        <taxon>Eukaryota</taxon>
        <taxon>Viridiplantae</taxon>
        <taxon>Streptophyta</taxon>
        <taxon>Embryophyta</taxon>
        <taxon>Tracheophyta</taxon>
        <taxon>Spermatophyta</taxon>
        <taxon>Magnoliopsida</taxon>
        <taxon>Liliopsida</taxon>
        <taxon>Poales</taxon>
        <taxon>Poaceae</taxon>
        <taxon>BOP clade</taxon>
        <taxon>Oryzoideae</taxon>
        <taxon>Oryzeae</taxon>
        <taxon>Oryzinae</taxon>
        <taxon>Oryza</taxon>
    </lineage>
</organism>
<name>I1QCR7_ORYGL</name>
<proteinExistence type="predicted"/>
<dbReference type="Proteomes" id="UP000007306">
    <property type="component" value="Chromosome 7"/>
</dbReference>
<keyword evidence="3" id="KW-1185">Reference proteome</keyword>
<dbReference type="EnsemblPlants" id="ORGLA07G0190900.1">
    <property type="protein sequence ID" value="ORGLA07G0190900.1"/>
    <property type="gene ID" value="ORGLA07G0190900"/>
</dbReference>
<dbReference type="HOGENOM" id="CLU_1491277_0_0_1"/>
<dbReference type="Gramene" id="ORGLA07G0190900.1">
    <property type="protein sequence ID" value="ORGLA07G0190900.1"/>
    <property type="gene ID" value="ORGLA07G0190900"/>
</dbReference>
<dbReference type="AlphaFoldDB" id="I1QCR7"/>
<evidence type="ECO:0000313" key="2">
    <source>
        <dbReference type="EnsemblPlants" id="ORGLA07G0190900.1"/>
    </source>
</evidence>
<reference evidence="2 3" key="2">
    <citation type="submission" date="2018-04" db="EMBL/GenBank/DDBJ databases">
        <title>OglaRS2 (Oryza glaberrima Reference Sequence Version 2).</title>
        <authorList>
            <person name="Zhang J."/>
            <person name="Kudrna D."/>
            <person name="Lee S."/>
            <person name="Talag J."/>
            <person name="Rajasekar S."/>
            <person name="Wing R.A."/>
        </authorList>
    </citation>
    <scope>NUCLEOTIDE SEQUENCE [LARGE SCALE GENOMIC DNA]</scope>
    <source>
        <strain evidence="2 3">cv. IRGC 96717</strain>
    </source>
</reference>
<evidence type="ECO:0000256" key="1">
    <source>
        <dbReference type="SAM" id="MobiDB-lite"/>
    </source>
</evidence>
<evidence type="ECO:0000313" key="3">
    <source>
        <dbReference type="Proteomes" id="UP000007306"/>
    </source>
</evidence>
<reference evidence="2" key="1">
    <citation type="submission" date="2015-06" db="UniProtKB">
        <authorList>
            <consortium name="EnsemblPlants"/>
        </authorList>
    </citation>
    <scope>IDENTIFICATION</scope>
</reference>
<feature type="region of interest" description="Disordered" evidence="1">
    <location>
        <begin position="1"/>
        <end position="51"/>
    </location>
</feature>
<feature type="compositionally biased region" description="Polar residues" evidence="1">
    <location>
        <begin position="1"/>
        <end position="10"/>
    </location>
</feature>
<sequence length="181" mass="19477">MAWLPRSTNARRPATCQAARRDGAGWATISGGQPKQPTRRPARRDGTRRGRQARIFGGDEQPTYVARASRRIPSRPFLKQVPIRSPFCLISSSVPPLLLAREFLGWIETAGCHLSAGEAQDAEAMPPSPRFSFGQIWRGGRRVVAWRGPRPALRDGGSMKSADGGASVRCGGSLVVGSTGS</sequence>
<accession>I1QCR7</accession>